<keyword evidence="2" id="KW-1133">Transmembrane helix</keyword>
<feature type="domain" description="CCAAT-binding factor" evidence="3">
    <location>
        <begin position="308"/>
        <end position="456"/>
    </location>
</feature>
<organism evidence="4 5">
    <name type="scientific">Dinothrombium tinctorium</name>
    <dbReference type="NCBI Taxonomy" id="1965070"/>
    <lineage>
        <taxon>Eukaryota</taxon>
        <taxon>Metazoa</taxon>
        <taxon>Ecdysozoa</taxon>
        <taxon>Arthropoda</taxon>
        <taxon>Chelicerata</taxon>
        <taxon>Arachnida</taxon>
        <taxon>Acari</taxon>
        <taxon>Acariformes</taxon>
        <taxon>Trombidiformes</taxon>
        <taxon>Prostigmata</taxon>
        <taxon>Anystina</taxon>
        <taxon>Parasitengona</taxon>
        <taxon>Trombidioidea</taxon>
        <taxon>Trombidiidae</taxon>
        <taxon>Dinothrombium</taxon>
    </lineage>
</organism>
<accession>A0A3S3PUX8</accession>
<proteinExistence type="inferred from homology"/>
<dbReference type="Proteomes" id="UP000285301">
    <property type="component" value="Unassembled WGS sequence"/>
</dbReference>
<sequence>MRSKSVLLSEKLKTKKLFESVKDKCERIFETKQNVDHFEEVIALLEQNEESSIIAQRAIVKVFIRFLQAKEFTKNANKEFRDKLKHYYNSTKNELLRIIKSEQSDEAIQLCVLNLMKLLSNEGKYPIEDVKHSYFPFEFLKSIIAAILREDRDMSAIIAKFDEYVEYDDVKHSTLKSLLFLLKEKNGDTSDVTELFMHNVFNLLSSIRLPILGKIKRKRKGQKISSENESNLLCEPLDVELPKFKLEYEKAADLFASVWLQFISLKMPTKLYRNILMILDDHVMPHFRNPLSLSDFLINSFNVGGSVSILALSSLFILIQKCNLEYPDFYTQVYSLFEPNILHVKYRARFFFWSDVFLSSTHLPEYLVAAFIKRLSRMALVANVDALMIIIPFIVNLFVRHPNLSILMNRSDKQSVIDDPFDNEEKDPLKTNALESSLWEMKTLQSHWHPKVAKMASFINKPLPEKENDLSEILETYFEDVLNEELVKELNGDLIIDNKVKKTLLEFWK</sequence>
<gene>
    <name evidence="4" type="ORF">B4U79_09428</name>
</gene>
<dbReference type="AlphaFoldDB" id="A0A3S3PUX8"/>
<dbReference type="PANTHER" id="PTHR12455">
    <property type="entry name" value="NUCLEOLAR COMPLEX PROTEIN 4"/>
    <property type="match status" value="1"/>
</dbReference>
<dbReference type="GO" id="GO:0032040">
    <property type="term" value="C:small-subunit processome"/>
    <property type="evidence" value="ECO:0007669"/>
    <property type="project" value="TreeGrafter"/>
</dbReference>
<dbReference type="OrthoDB" id="10263185at2759"/>
<keyword evidence="5" id="KW-1185">Reference proteome</keyword>
<dbReference type="GO" id="GO:0030692">
    <property type="term" value="C:Noc4p-Nop14p complex"/>
    <property type="evidence" value="ECO:0007669"/>
    <property type="project" value="TreeGrafter"/>
</dbReference>
<dbReference type="InterPro" id="IPR005612">
    <property type="entry name" value="CCAAT-binding_factor"/>
</dbReference>
<feature type="transmembrane region" description="Helical" evidence="2">
    <location>
        <begin position="350"/>
        <end position="372"/>
    </location>
</feature>
<name>A0A3S3PUX8_9ACAR</name>
<reference evidence="4 5" key="1">
    <citation type="journal article" date="2018" name="Gigascience">
        <title>Genomes of trombidid mites reveal novel predicted allergens and laterally-transferred genes associated with secondary metabolism.</title>
        <authorList>
            <person name="Dong X."/>
            <person name="Chaisiri K."/>
            <person name="Xia D."/>
            <person name="Armstrong S.D."/>
            <person name="Fang Y."/>
            <person name="Donnelly M.J."/>
            <person name="Kadowaki T."/>
            <person name="McGarry J.W."/>
            <person name="Darby A.C."/>
            <person name="Makepeace B.L."/>
        </authorList>
    </citation>
    <scope>NUCLEOTIDE SEQUENCE [LARGE SCALE GENOMIC DNA]</scope>
    <source>
        <strain evidence="4">UoL-WK</strain>
    </source>
</reference>
<feature type="transmembrane region" description="Helical" evidence="2">
    <location>
        <begin position="296"/>
        <end position="319"/>
    </location>
</feature>
<comment type="caution">
    <text evidence="4">The sequence shown here is derived from an EMBL/GenBank/DDBJ whole genome shotgun (WGS) entry which is preliminary data.</text>
</comment>
<comment type="similarity">
    <text evidence="1">Belongs to the CBF/MAK21 family.</text>
</comment>
<dbReference type="STRING" id="1965070.A0A3S3PUX8"/>
<feature type="transmembrane region" description="Helical" evidence="2">
    <location>
        <begin position="378"/>
        <end position="399"/>
    </location>
</feature>
<keyword evidence="2" id="KW-0812">Transmembrane</keyword>
<evidence type="ECO:0000259" key="3">
    <source>
        <dbReference type="Pfam" id="PF03914"/>
    </source>
</evidence>
<evidence type="ECO:0000256" key="1">
    <source>
        <dbReference type="ARBA" id="ARBA00007797"/>
    </source>
</evidence>
<evidence type="ECO:0000313" key="5">
    <source>
        <dbReference type="Proteomes" id="UP000285301"/>
    </source>
</evidence>
<evidence type="ECO:0000313" key="4">
    <source>
        <dbReference type="EMBL" id="RWS16833.1"/>
    </source>
</evidence>
<dbReference type="InterPro" id="IPR027193">
    <property type="entry name" value="Noc4"/>
</dbReference>
<dbReference type="EMBL" id="NCKU01000159">
    <property type="protein sequence ID" value="RWS16833.1"/>
    <property type="molecule type" value="Genomic_DNA"/>
</dbReference>
<protein>
    <submittedName>
        <fullName evidence="4">Nucleolar complex protein 4-like protein</fullName>
    </submittedName>
</protein>
<dbReference type="Pfam" id="PF03914">
    <property type="entry name" value="CBF"/>
    <property type="match status" value="1"/>
</dbReference>
<evidence type="ECO:0000256" key="2">
    <source>
        <dbReference type="SAM" id="Phobius"/>
    </source>
</evidence>
<dbReference type="GO" id="GO:0042254">
    <property type="term" value="P:ribosome biogenesis"/>
    <property type="evidence" value="ECO:0007669"/>
    <property type="project" value="InterPro"/>
</dbReference>
<dbReference type="PANTHER" id="PTHR12455:SF0">
    <property type="entry name" value="NUCLEOLAR COMPLEX PROTEIN 4 HOMOLOG"/>
    <property type="match status" value="1"/>
</dbReference>
<keyword evidence="2" id="KW-0472">Membrane</keyword>